<dbReference type="AlphaFoldDB" id="A0A6T7EPR9"/>
<protein>
    <recommendedName>
        <fullName evidence="1">holo-[acyl-carrier-protein] synthase</fullName>
        <ecNumber evidence="1">2.7.8.7</ecNumber>
    </recommendedName>
</protein>
<evidence type="ECO:0000313" key="5">
    <source>
        <dbReference type="EMBL" id="CAD9809041.1"/>
    </source>
</evidence>
<feature type="domain" description="4'-phosphopantetheinyl transferase" evidence="4">
    <location>
        <begin position="276"/>
        <end position="309"/>
    </location>
</feature>
<reference evidence="5" key="1">
    <citation type="submission" date="2021-01" db="EMBL/GenBank/DDBJ databases">
        <authorList>
            <person name="Corre E."/>
            <person name="Pelletier E."/>
            <person name="Niang G."/>
            <person name="Scheremetjew M."/>
            <person name="Finn R."/>
            <person name="Kale V."/>
            <person name="Holt S."/>
            <person name="Cochrane G."/>
            <person name="Meng A."/>
            <person name="Brown T."/>
            <person name="Cohen L."/>
        </authorList>
    </citation>
    <scope>NUCLEOTIDE SEQUENCE</scope>
    <source>
        <strain evidence="5">CCMP2084</strain>
    </source>
</reference>
<keyword evidence="2" id="KW-0808">Transferase</keyword>
<name>A0A6T7EPR9_9STRA</name>
<dbReference type="GO" id="GO:0005829">
    <property type="term" value="C:cytosol"/>
    <property type="evidence" value="ECO:0007669"/>
    <property type="project" value="TreeGrafter"/>
</dbReference>
<evidence type="ECO:0000256" key="1">
    <source>
        <dbReference type="ARBA" id="ARBA00013172"/>
    </source>
</evidence>
<dbReference type="PANTHER" id="PTHR12215">
    <property type="entry name" value="PHOSPHOPANTETHEINE TRANSFERASE"/>
    <property type="match status" value="1"/>
</dbReference>
<evidence type="ECO:0000313" key="6">
    <source>
        <dbReference type="EMBL" id="CAD9809042.1"/>
    </source>
</evidence>
<dbReference type="GO" id="GO:0019878">
    <property type="term" value="P:lysine biosynthetic process via aminoadipic acid"/>
    <property type="evidence" value="ECO:0007669"/>
    <property type="project" value="TreeGrafter"/>
</dbReference>
<dbReference type="EMBL" id="HBHQ01001362">
    <property type="protein sequence ID" value="CAD9809042.1"/>
    <property type="molecule type" value="Transcribed_RNA"/>
</dbReference>
<evidence type="ECO:0000256" key="2">
    <source>
        <dbReference type="ARBA" id="ARBA00022679"/>
    </source>
</evidence>
<dbReference type="InterPro" id="IPR037143">
    <property type="entry name" value="4-PPantetheinyl_Trfase_dom_sf"/>
</dbReference>
<proteinExistence type="predicted"/>
<dbReference type="EC" id="2.7.8.7" evidence="1"/>
<dbReference type="GO" id="GO:0000287">
    <property type="term" value="F:magnesium ion binding"/>
    <property type="evidence" value="ECO:0007669"/>
    <property type="project" value="InterPro"/>
</dbReference>
<dbReference type="EMBL" id="HBHQ01001361">
    <property type="protein sequence ID" value="CAD9809041.1"/>
    <property type="molecule type" value="Transcribed_RNA"/>
</dbReference>
<feature type="region of interest" description="Disordered" evidence="3">
    <location>
        <begin position="1"/>
        <end position="21"/>
    </location>
</feature>
<dbReference type="Gene3D" id="3.90.470.20">
    <property type="entry name" value="4'-phosphopantetheinyl transferase domain"/>
    <property type="match status" value="1"/>
</dbReference>
<gene>
    <name evidence="5" type="ORF">ASEP1449_LOCUS863</name>
    <name evidence="6" type="ORF">ASEP1449_LOCUS864</name>
</gene>
<dbReference type="GO" id="GO:0008897">
    <property type="term" value="F:holo-[acyl-carrier-protein] synthase activity"/>
    <property type="evidence" value="ECO:0007669"/>
    <property type="project" value="UniProtKB-EC"/>
</dbReference>
<feature type="region of interest" description="Disordered" evidence="3">
    <location>
        <begin position="101"/>
        <end position="129"/>
    </location>
</feature>
<dbReference type="InterPro" id="IPR008278">
    <property type="entry name" value="4-PPantetheinyl_Trfase_dom"/>
</dbReference>
<dbReference type="PANTHER" id="PTHR12215:SF10">
    <property type="entry name" value="L-AMINOADIPATE-SEMIALDEHYDE DEHYDROGENASE-PHOSPHOPANTETHEINYL TRANSFERASE"/>
    <property type="match status" value="1"/>
</dbReference>
<evidence type="ECO:0000256" key="3">
    <source>
        <dbReference type="SAM" id="MobiDB-lite"/>
    </source>
</evidence>
<dbReference type="InterPro" id="IPR050559">
    <property type="entry name" value="P-Pant_transferase_sf"/>
</dbReference>
<accession>A0A6T7EPR9</accession>
<feature type="compositionally biased region" description="Low complexity" evidence="3">
    <location>
        <begin position="1"/>
        <end position="12"/>
    </location>
</feature>
<evidence type="ECO:0000259" key="4">
    <source>
        <dbReference type="Pfam" id="PF01648"/>
    </source>
</evidence>
<sequence length="448" mass="50218">MPTAAAAAATAASNSHANEEEDGNTIVLTCVDLQSMEAWSREKVKDWIQSSVSQCRIDTSSTTNNDDSSIVKPMFKYIKGTDQCIALTSTLLKSRAYYQTPSTRYNNNSNNNSSKKRPLQTLPRTPHGKPFVSHGTNKHAMSISHQFPICALSHYHSSYPATITEATTADAPDDPNYFVGLDVVMFDPPNPKLYTTQNEFLDMFRDSFTEWEWNRIRMTLASSSPLLTHDEEDPPSNSCCGRLGQKFTMQKKKKSSSLSSIRAVPPPMIQTEEDILKEFYLRWSIKEAYTKALGVGMGLDFGTFETRLQGVDVDDENENDDKHAENASIWNVLMERLVENDHRNSSKDGQNGVVRLQGHVRQCHDESSLQLPTVSVWNFYFVPLLRQTDDPTGIVRSSVPQGCACTCVGIPSFDDNQDTTTTPALNFKVEWRTVEDLISFHTGESTRN</sequence>
<organism evidence="5">
    <name type="scientific">Attheya septentrionalis</name>
    <dbReference type="NCBI Taxonomy" id="420275"/>
    <lineage>
        <taxon>Eukaryota</taxon>
        <taxon>Sar</taxon>
        <taxon>Stramenopiles</taxon>
        <taxon>Ochrophyta</taxon>
        <taxon>Bacillariophyta</taxon>
        <taxon>Coscinodiscophyceae</taxon>
        <taxon>Chaetocerotophycidae</taxon>
        <taxon>Chaetocerotales</taxon>
        <taxon>Attheyaceae</taxon>
        <taxon>Attheya</taxon>
    </lineage>
</organism>
<dbReference type="Pfam" id="PF01648">
    <property type="entry name" value="ACPS"/>
    <property type="match status" value="1"/>
</dbReference>
<dbReference type="SUPFAM" id="SSF56214">
    <property type="entry name" value="4'-phosphopantetheinyl transferase"/>
    <property type="match status" value="1"/>
</dbReference>